<evidence type="ECO:0000256" key="4">
    <source>
        <dbReference type="ARBA" id="ARBA00022771"/>
    </source>
</evidence>
<keyword evidence="6" id="KW-0539">Nucleus</keyword>
<sequence>VERYQCSFCHNRFLSRSITIRHISFHHKLKIKFCQSMDPTWTIDKAVWSDDSFELNVNKPQFLKVNKKKVNKDKGSNNSAVAVATNSEANHHVDSAHAEGVSDKYVITVSLQPPERDTAVHTKTAETVHDDSPSERNEQLSIHTVSSVNRNDTKDNITSVGHDIPSASSFSNITADEGTPLSDVASEGDNASTTTKTAGVKEVLETSGNSLLFCSICAMQFRGVSSLRYHLRKVHKITVHQSDLSSWYSSSTQNNKHQTKADTQVQTVNQNSENNKEKVSIEKTGENGTVRVAGCNDSKKHVNESPELSVSHVCPVCSEKFSSKICLSEHLKSHSEEDVESVGLHRCDICTSVMKNTQQVTKHIIKVHGVKQIFVCSICNREFYQQSSVYRHMKFLHKWEIKIRGEACIPVFVKPAPLSMHSPIKNTVGLRVRRDSSEDIKSPAAKQNIGADDVTYISLGTGGVEKLQVYKIDGQEVVCEVVDCDGTMTTLTIHEGGSDTVEAEARLLEAIQKALSSSSETETLISRNDEQLSSTQESRLVSGKAKAVLDTTTVTTEDGEDSFHTEATTSDSSTNLFVIEGDDQTTQFSATKEFISHLFAALKHTAQEKKANSPETSQVIRVKNVKQSHRISEPDAVSVGGVFNETTESKNTLETSEAVPQKKSVRLSDPAHVKPPIIMSVRDIGATFANCGARPGHRNTSESDGSKTSSSENTNVNLLSASEATEDVSKGIAKKLQPLAGIKTEPDKNKVRNSHELEESGKNVQNLKFATGFPGRIKEEVDVKLQQNSDSELLKNKNSKKSVSGSAGSESSKTRKIVPVARTQSKHGVKERVDVGLKKSDKTIKQKLRKISPTKQKVTKTSDISHKSALSEFIQAGDNLTSSVSAKVKGSRSSVQKPAFNSKLTTQSAPSGKKMITQSNPSCKRTSTQFRPSDNRASSYVDMPHPTVDKNVKPVAEIKSLEKSATTEPALVHRSSSGRIIKRKRFDDEI</sequence>
<gene>
    <name evidence="10" type="ORF">CUNI_LOCUS3589</name>
</gene>
<dbReference type="InterPro" id="IPR013087">
    <property type="entry name" value="Znf_C2H2_type"/>
</dbReference>
<dbReference type="EMBL" id="CAJHNH020000491">
    <property type="protein sequence ID" value="CAG5118031.1"/>
    <property type="molecule type" value="Genomic_DNA"/>
</dbReference>
<feature type="region of interest" description="Disordered" evidence="8">
    <location>
        <begin position="892"/>
        <end position="953"/>
    </location>
</feature>
<feature type="region of interest" description="Disordered" evidence="8">
    <location>
        <begin position="250"/>
        <end position="279"/>
    </location>
</feature>
<dbReference type="InterPro" id="IPR036236">
    <property type="entry name" value="Znf_C2H2_sf"/>
</dbReference>
<feature type="domain" description="C2H2-type" evidence="9">
    <location>
        <begin position="212"/>
        <end position="235"/>
    </location>
</feature>
<feature type="compositionally biased region" description="Polar residues" evidence="8">
    <location>
        <begin position="250"/>
        <end position="273"/>
    </location>
</feature>
<name>A0A8S3YRR4_9EUPU</name>
<evidence type="ECO:0000256" key="7">
    <source>
        <dbReference type="PROSITE-ProRule" id="PRU00042"/>
    </source>
</evidence>
<dbReference type="GO" id="GO:0008270">
    <property type="term" value="F:zinc ion binding"/>
    <property type="evidence" value="ECO:0007669"/>
    <property type="project" value="UniProtKB-KW"/>
</dbReference>
<dbReference type="PANTHER" id="PTHR24406">
    <property type="entry name" value="TRANSCRIPTIONAL REPRESSOR CTCFL-RELATED"/>
    <property type="match status" value="1"/>
</dbReference>
<evidence type="ECO:0000256" key="8">
    <source>
        <dbReference type="SAM" id="MobiDB-lite"/>
    </source>
</evidence>
<dbReference type="GO" id="GO:0005634">
    <property type="term" value="C:nucleus"/>
    <property type="evidence" value="ECO:0007669"/>
    <property type="project" value="UniProtKB-SubCell"/>
</dbReference>
<evidence type="ECO:0000259" key="9">
    <source>
        <dbReference type="PROSITE" id="PS50157"/>
    </source>
</evidence>
<feature type="region of interest" description="Disordered" evidence="8">
    <location>
        <begin position="690"/>
        <end position="716"/>
    </location>
</feature>
<evidence type="ECO:0000313" key="10">
    <source>
        <dbReference type="EMBL" id="CAG5118031.1"/>
    </source>
</evidence>
<feature type="region of interest" description="Disordered" evidence="8">
    <location>
        <begin position="787"/>
        <end position="829"/>
    </location>
</feature>
<feature type="compositionally biased region" description="Polar residues" evidence="8">
    <location>
        <begin position="902"/>
        <end position="938"/>
    </location>
</feature>
<proteinExistence type="predicted"/>
<dbReference type="OrthoDB" id="6066510at2759"/>
<dbReference type="InterPro" id="IPR050888">
    <property type="entry name" value="ZnF_C2H2-type_TF"/>
</dbReference>
<feature type="compositionally biased region" description="Basic and acidic residues" evidence="8">
    <location>
        <begin position="744"/>
        <end position="761"/>
    </location>
</feature>
<dbReference type="SMART" id="SM00355">
    <property type="entry name" value="ZnF_C2H2"/>
    <property type="match status" value="5"/>
</dbReference>
<protein>
    <recommendedName>
        <fullName evidence="9">C2H2-type domain-containing protein</fullName>
    </recommendedName>
</protein>
<feature type="domain" description="C2H2-type" evidence="9">
    <location>
        <begin position="374"/>
        <end position="402"/>
    </location>
</feature>
<feature type="domain" description="C2H2-type" evidence="9">
    <location>
        <begin position="4"/>
        <end position="31"/>
    </location>
</feature>
<evidence type="ECO:0000256" key="3">
    <source>
        <dbReference type="ARBA" id="ARBA00022737"/>
    </source>
</evidence>
<dbReference type="PROSITE" id="PS50157">
    <property type="entry name" value="ZINC_FINGER_C2H2_2"/>
    <property type="match status" value="4"/>
</dbReference>
<evidence type="ECO:0000256" key="5">
    <source>
        <dbReference type="ARBA" id="ARBA00022833"/>
    </source>
</evidence>
<evidence type="ECO:0000256" key="1">
    <source>
        <dbReference type="ARBA" id="ARBA00004123"/>
    </source>
</evidence>
<comment type="caution">
    <text evidence="10">The sequence shown here is derived from an EMBL/GenBank/DDBJ whole genome shotgun (WGS) entry which is preliminary data.</text>
</comment>
<evidence type="ECO:0000256" key="2">
    <source>
        <dbReference type="ARBA" id="ARBA00022723"/>
    </source>
</evidence>
<dbReference type="AlphaFoldDB" id="A0A8S3YRR4"/>
<comment type="subcellular location">
    <subcellularLocation>
        <location evidence="1">Nucleus</location>
    </subcellularLocation>
</comment>
<keyword evidence="4 7" id="KW-0863">Zinc-finger</keyword>
<dbReference type="SUPFAM" id="SSF57667">
    <property type="entry name" value="beta-beta-alpha zinc fingers"/>
    <property type="match status" value="1"/>
</dbReference>
<keyword evidence="5" id="KW-0862">Zinc</keyword>
<feature type="domain" description="C2H2-type" evidence="9">
    <location>
        <begin position="312"/>
        <end position="339"/>
    </location>
</feature>
<dbReference type="PROSITE" id="PS00028">
    <property type="entry name" value="ZINC_FINGER_C2H2_1"/>
    <property type="match status" value="4"/>
</dbReference>
<organism evidence="10 11">
    <name type="scientific">Candidula unifasciata</name>
    <dbReference type="NCBI Taxonomy" id="100452"/>
    <lineage>
        <taxon>Eukaryota</taxon>
        <taxon>Metazoa</taxon>
        <taxon>Spiralia</taxon>
        <taxon>Lophotrochozoa</taxon>
        <taxon>Mollusca</taxon>
        <taxon>Gastropoda</taxon>
        <taxon>Heterobranchia</taxon>
        <taxon>Euthyneura</taxon>
        <taxon>Panpulmonata</taxon>
        <taxon>Eupulmonata</taxon>
        <taxon>Stylommatophora</taxon>
        <taxon>Helicina</taxon>
        <taxon>Helicoidea</taxon>
        <taxon>Geomitridae</taxon>
        <taxon>Candidula</taxon>
    </lineage>
</organism>
<evidence type="ECO:0000313" key="11">
    <source>
        <dbReference type="Proteomes" id="UP000678393"/>
    </source>
</evidence>
<feature type="non-terminal residue" evidence="10">
    <location>
        <position position="1"/>
    </location>
</feature>
<keyword evidence="2" id="KW-0479">Metal-binding</keyword>
<feature type="region of interest" description="Disordered" evidence="8">
    <location>
        <begin position="744"/>
        <end position="763"/>
    </location>
</feature>
<dbReference type="Proteomes" id="UP000678393">
    <property type="component" value="Unassembled WGS sequence"/>
</dbReference>
<reference evidence="10" key="1">
    <citation type="submission" date="2021-04" db="EMBL/GenBank/DDBJ databases">
        <authorList>
            <consortium name="Molecular Ecology Group"/>
        </authorList>
    </citation>
    <scope>NUCLEOTIDE SEQUENCE</scope>
</reference>
<accession>A0A8S3YRR4</accession>
<dbReference type="Gene3D" id="3.30.160.60">
    <property type="entry name" value="Classic Zinc Finger"/>
    <property type="match status" value="1"/>
</dbReference>
<keyword evidence="3" id="KW-0677">Repeat</keyword>
<evidence type="ECO:0000256" key="6">
    <source>
        <dbReference type="ARBA" id="ARBA00023242"/>
    </source>
</evidence>
<feature type="compositionally biased region" description="Low complexity" evidence="8">
    <location>
        <begin position="801"/>
        <end position="811"/>
    </location>
</feature>
<keyword evidence="11" id="KW-1185">Reference proteome</keyword>